<dbReference type="GO" id="GO:1990140">
    <property type="term" value="C:molybdopterin synthase complex"/>
    <property type="evidence" value="ECO:0007669"/>
    <property type="project" value="UniProtKB-UniRule"/>
</dbReference>
<comment type="pathway">
    <text evidence="4">Cofactor biosynthesis; molybdopterin biosynthesis.</text>
</comment>
<dbReference type="Proteomes" id="UP000887575">
    <property type="component" value="Unassembled WGS sequence"/>
</dbReference>
<dbReference type="Gene3D" id="3.40.50.300">
    <property type="entry name" value="P-loop containing nucleotide triphosphate hydrolases"/>
    <property type="match status" value="1"/>
</dbReference>
<dbReference type="EC" id="2.8.1.12" evidence="4"/>
<dbReference type="Gene3D" id="3.90.1170.40">
    <property type="entry name" value="Molybdopterin biosynthesis MoaE subunit"/>
    <property type="match status" value="1"/>
</dbReference>
<comment type="function">
    <text evidence="4">Catalytic subunit of the molybdopterin synthase complex, a complex that catalyzes the conversion of precursor Z into molybdopterin. Acts by mediating the incorporation of 2 sulfur atoms from thiocarboxylated MOCS2A into precursor Z to generate a dithiolene group.</text>
</comment>
<dbReference type="GO" id="GO:0006777">
    <property type="term" value="P:Mo-molybdopterin cofactor biosynthetic process"/>
    <property type="evidence" value="ECO:0007669"/>
    <property type="project" value="UniProtKB-UniRule"/>
</dbReference>
<evidence type="ECO:0000313" key="6">
    <source>
        <dbReference type="Proteomes" id="UP000887575"/>
    </source>
</evidence>
<keyword evidence="3 4" id="KW-0501">Molybdenum cofactor biosynthesis</keyword>
<feature type="binding site" evidence="4">
    <location>
        <begin position="356"/>
        <end position="357"/>
    </location>
    <ligand>
        <name>substrate</name>
    </ligand>
</feature>
<evidence type="ECO:0000256" key="1">
    <source>
        <dbReference type="ARBA" id="ARBA00022490"/>
    </source>
</evidence>
<comment type="subunit">
    <text evidence="4">Heterotetramer; composed of 2 small (MOCS2A) and 2 large (MOCS2B) subunits.</text>
</comment>
<dbReference type="WBParaSite" id="MBELARI_LOCUS15521">
    <property type="protein sequence ID" value="MBELARI_LOCUS15521"/>
    <property type="gene ID" value="MBELARI_LOCUS15521"/>
</dbReference>
<accession>A0AAF3ENA1</accession>
<feature type="binding site" evidence="4">
    <location>
        <position position="372"/>
    </location>
    <ligand>
        <name>substrate</name>
    </ligand>
</feature>
<dbReference type="Pfam" id="PF02391">
    <property type="entry name" value="MoaE"/>
    <property type="match status" value="1"/>
</dbReference>
<reference evidence="7" key="1">
    <citation type="submission" date="2024-02" db="UniProtKB">
        <authorList>
            <consortium name="WormBaseParasite"/>
        </authorList>
    </citation>
    <scope>IDENTIFICATION</scope>
</reference>
<dbReference type="InterPro" id="IPR028888">
    <property type="entry name" value="MOCS2B_euk"/>
</dbReference>
<sequence>MPCGSAFALLSARNRKQHKTGRPPATSKATPEQRRNASKGKETPKKTTTTSEQSAIGVVHAARKHREKGAALVFLICGGSNAGKTTTAKKLVSMLQAEGATAILIKQDSYYLPPDKVEYIRSQAGNLTYYNYDSITAINIPLLINAVIDATHQASYVVVEGGFLTEEPEMMQLMDRLLFLTIDQKTCRRRRLMKEYDPPDQEGYFDELVWPSYVRIQRNAMKVARSDKRYVFIDMSSNSDVTCPESIVDLLQSFHDDLIRITFDRLDVEEAFNLVRSAACGATSVFLGTTRDNFNGKEVSRLDYESYDEMAYKEMRQLCAEVRRKFPTIERIVFWHRVGEVPVEETSVIVAAASPHREEAIQAVEMGINEIKRRVTIWKKEVYTDGGCVWKENGEWRTMKEPQEPSTTEERSFAVASRTRHHCPKLLWLQQLTTPVNKMESQLPNRKETLP</sequence>
<evidence type="ECO:0000313" key="7">
    <source>
        <dbReference type="WBParaSite" id="MBELARI_LOCUS15521"/>
    </source>
</evidence>
<dbReference type="InterPro" id="IPR003448">
    <property type="entry name" value="Mopterin_biosynth_MoaE"/>
</dbReference>
<dbReference type="CDD" id="cd00756">
    <property type="entry name" value="MoaE"/>
    <property type="match status" value="1"/>
</dbReference>
<comment type="similarity">
    <text evidence="4">Belongs to the MoaE family. MOCS2B subfamily.</text>
</comment>
<evidence type="ECO:0000256" key="5">
    <source>
        <dbReference type="SAM" id="MobiDB-lite"/>
    </source>
</evidence>
<comment type="subcellular location">
    <subcellularLocation>
        <location evidence="4">Cytoplasm</location>
    </subcellularLocation>
</comment>
<dbReference type="InterPro" id="IPR027417">
    <property type="entry name" value="P-loop_NTPase"/>
</dbReference>
<evidence type="ECO:0000256" key="3">
    <source>
        <dbReference type="ARBA" id="ARBA00023150"/>
    </source>
</evidence>
<name>A0AAF3ENA1_9BILA</name>
<evidence type="ECO:0000256" key="4">
    <source>
        <dbReference type="HAMAP-Rule" id="MF_03052"/>
    </source>
</evidence>
<protein>
    <recommendedName>
        <fullName evidence="4">Molybdopterin synthase catalytic subunit</fullName>
        <ecNumber evidence="4">2.8.1.12</ecNumber>
    </recommendedName>
    <alternativeName>
        <fullName evidence="4">Molybdenum cofactor synthesis protein 2 large subunit</fullName>
    </alternativeName>
    <alternativeName>
        <fullName evidence="4">Molybdenum cofactor synthesis protein 2B</fullName>
        <shortName evidence="4">MOCS2B</shortName>
    </alternativeName>
</protein>
<feature type="compositionally biased region" description="Basic and acidic residues" evidence="5">
    <location>
        <begin position="31"/>
        <end position="45"/>
    </location>
</feature>
<dbReference type="SUPFAM" id="SSF54690">
    <property type="entry name" value="Molybdopterin synthase subunit MoaE"/>
    <property type="match status" value="1"/>
</dbReference>
<feature type="region of interest" description="Disordered" evidence="5">
    <location>
        <begin position="11"/>
        <end position="55"/>
    </location>
</feature>
<comment type="catalytic activity">
    <reaction evidence="4">
        <text>2 [molybdopterin-synthase sulfur-carrier protein]-C-terminal-Gly-aminoethanethioate + cyclic pyranopterin phosphate + H2O = molybdopterin + 2 [molybdopterin-synthase sulfur-carrier protein]-C-terminal Gly-Gly + 2 H(+)</text>
        <dbReference type="Rhea" id="RHEA:26333"/>
        <dbReference type="Rhea" id="RHEA-COMP:12202"/>
        <dbReference type="Rhea" id="RHEA-COMP:19907"/>
        <dbReference type="ChEBI" id="CHEBI:15377"/>
        <dbReference type="ChEBI" id="CHEBI:15378"/>
        <dbReference type="ChEBI" id="CHEBI:58698"/>
        <dbReference type="ChEBI" id="CHEBI:59648"/>
        <dbReference type="ChEBI" id="CHEBI:90778"/>
        <dbReference type="ChEBI" id="CHEBI:232372"/>
        <dbReference type="EC" id="2.8.1.12"/>
    </reaction>
</comment>
<dbReference type="FunFam" id="3.90.1170.40:FF:000002">
    <property type="entry name" value="Molybdopterin synthase catalytic subunit"/>
    <property type="match status" value="1"/>
</dbReference>
<dbReference type="GO" id="GO:0030366">
    <property type="term" value="F:molybdopterin synthase activity"/>
    <property type="evidence" value="ECO:0007669"/>
    <property type="project" value="UniProtKB-UniRule"/>
</dbReference>
<dbReference type="HAMAP" id="MF_03052">
    <property type="entry name" value="MOC2B"/>
    <property type="match status" value="1"/>
</dbReference>
<dbReference type="SUPFAM" id="SSF52540">
    <property type="entry name" value="P-loop containing nucleoside triphosphate hydrolases"/>
    <property type="match status" value="1"/>
</dbReference>
<evidence type="ECO:0000256" key="2">
    <source>
        <dbReference type="ARBA" id="ARBA00022679"/>
    </source>
</evidence>
<proteinExistence type="inferred from homology"/>
<feature type="binding site" evidence="4">
    <location>
        <begin position="379"/>
        <end position="381"/>
    </location>
    <ligand>
        <name>substrate</name>
    </ligand>
</feature>
<keyword evidence="2 4" id="KW-0808">Transferase</keyword>
<dbReference type="AlphaFoldDB" id="A0AAF3ENA1"/>
<organism evidence="6 7">
    <name type="scientific">Mesorhabditis belari</name>
    <dbReference type="NCBI Taxonomy" id="2138241"/>
    <lineage>
        <taxon>Eukaryota</taxon>
        <taxon>Metazoa</taxon>
        <taxon>Ecdysozoa</taxon>
        <taxon>Nematoda</taxon>
        <taxon>Chromadorea</taxon>
        <taxon>Rhabditida</taxon>
        <taxon>Rhabditina</taxon>
        <taxon>Rhabditomorpha</taxon>
        <taxon>Rhabditoidea</taxon>
        <taxon>Rhabditidae</taxon>
        <taxon>Mesorhabditinae</taxon>
        <taxon>Mesorhabditis</taxon>
    </lineage>
</organism>
<keyword evidence="6" id="KW-1185">Reference proteome</keyword>
<dbReference type="InterPro" id="IPR036563">
    <property type="entry name" value="MoaE_sf"/>
</dbReference>
<keyword evidence="1 4" id="KW-0963">Cytoplasm</keyword>
<dbReference type="PANTHER" id="PTHR23404">
    <property type="entry name" value="MOLYBDOPTERIN SYNTHASE RELATED"/>
    <property type="match status" value="1"/>
</dbReference>